<feature type="domain" description="Autotransporter" evidence="2">
    <location>
        <begin position="1132"/>
        <end position="1408"/>
    </location>
</feature>
<gene>
    <name evidence="3" type="ORF">MB84_27590</name>
</gene>
<dbReference type="Gene3D" id="2.40.128.130">
    <property type="entry name" value="Autotransporter beta-domain"/>
    <property type="match status" value="1"/>
</dbReference>
<dbReference type="PROSITE" id="PS51208">
    <property type="entry name" value="AUTOTRANSPORTER"/>
    <property type="match status" value="1"/>
</dbReference>
<proteinExistence type="predicted"/>
<dbReference type="SUPFAM" id="SSF51126">
    <property type="entry name" value="Pectin lyase-like"/>
    <property type="match status" value="2"/>
</dbReference>
<dbReference type="InterPro" id="IPR013425">
    <property type="entry name" value="Autotrns_rpt"/>
</dbReference>
<dbReference type="InterPro" id="IPR036709">
    <property type="entry name" value="Autotransporte_beta_dom_sf"/>
</dbReference>
<dbReference type="Pfam" id="PF12951">
    <property type="entry name" value="PATR"/>
    <property type="match status" value="3"/>
</dbReference>
<dbReference type="Pfam" id="PF03797">
    <property type="entry name" value="Autotransporter"/>
    <property type="match status" value="1"/>
</dbReference>
<accession>A0A0G3IHH2</accession>
<keyword evidence="1" id="KW-0732">Signal</keyword>
<dbReference type="InterPro" id="IPR005546">
    <property type="entry name" value="Autotransporte_beta"/>
</dbReference>
<organism evidence="3 4">
    <name type="scientific">Pandoraea oxalativorans</name>
    <dbReference type="NCBI Taxonomy" id="573737"/>
    <lineage>
        <taxon>Bacteria</taxon>
        <taxon>Pseudomonadati</taxon>
        <taxon>Pseudomonadota</taxon>
        <taxon>Betaproteobacteria</taxon>
        <taxon>Burkholderiales</taxon>
        <taxon>Burkholderiaceae</taxon>
        <taxon>Pandoraea</taxon>
    </lineage>
</organism>
<dbReference type="NCBIfam" id="TIGR02601">
    <property type="entry name" value="autotrns_rpt"/>
    <property type="match status" value="1"/>
</dbReference>
<dbReference type="PANTHER" id="PTHR35037">
    <property type="entry name" value="C-TERMINAL REGION OF AIDA-LIKE PROTEIN"/>
    <property type="match status" value="1"/>
</dbReference>
<dbReference type="PANTHER" id="PTHR35037:SF3">
    <property type="entry name" value="C-TERMINAL REGION OF AIDA-LIKE PROTEIN"/>
    <property type="match status" value="1"/>
</dbReference>
<dbReference type="SMART" id="SM00869">
    <property type="entry name" value="Autotransporter"/>
    <property type="match status" value="1"/>
</dbReference>
<keyword evidence="4" id="KW-1185">Reference proteome</keyword>
<reference evidence="3" key="1">
    <citation type="submission" date="2016-06" db="EMBL/GenBank/DDBJ databases">
        <title>Pandoraea oxalativorans DSM 23570 Genome Sequencing.</title>
        <authorList>
            <person name="Ee R."/>
            <person name="Lim Y.-L."/>
            <person name="Yong D."/>
            <person name="Yin W.-F."/>
            <person name="Chan K.-G."/>
        </authorList>
    </citation>
    <scope>NUCLEOTIDE SEQUENCE</scope>
    <source>
        <strain evidence="3">DSM 23570</strain>
        <plasmid evidence="3">pPO70-1</plasmid>
    </source>
</reference>
<evidence type="ECO:0000259" key="2">
    <source>
        <dbReference type="PROSITE" id="PS51208"/>
    </source>
</evidence>
<dbReference type="SUPFAM" id="SSF103515">
    <property type="entry name" value="Autotransporter"/>
    <property type="match status" value="1"/>
</dbReference>
<dbReference type="EMBL" id="CP011518">
    <property type="protein sequence ID" value="AKK24610.1"/>
    <property type="molecule type" value="Genomic_DNA"/>
</dbReference>
<evidence type="ECO:0000313" key="4">
    <source>
        <dbReference type="Proteomes" id="UP000035050"/>
    </source>
</evidence>
<geneLocation type="plasmid" evidence="3 4">
    <name>pPO70-1</name>
</geneLocation>
<evidence type="ECO:0000256" key="1">
    <source>
        <dbReference type="ARBA" id="ARBA00022729"/>
    </source>
</evidence>
<name>A0A0G3IHH2_9BURK</name>
<dbReference type="Gene3D" id="2.160.20.20">
    <property type="match status" value="2"/>
</dbReference>
<evidence type="ECO:0000313" key="3">
    <source>
        <dbReference type="EMBL" id="AKK24610.1"/>
    </source>
</evidence>
<dbReference type="PATRIC" id="fig|573737.6.peg.5371"/>
<dbReference type="InterPro" id="IPR051551">
    <property type="entry name" value="Autotransporter_adhesion"/>
</dbReference>
<dbReference type="KEGG" id="pox:MB84_27590"/>
<keyword evidence="3" id="KW-0614">Plasmid</keyword>
<dbReference type="Proteomes" id="UP000035050">
    <property type="component" value="Plasmid pPO70-1"/>
</dbReference>
<sequence>MAAGPETALAQCATTTQTNANLGAGACVDVSSGSTGAWVLNFVGNYVAAGNNTLTVNTQNAIFVDTVTGPSDSISVTLNGPTLVRSTAAGIGGASLLYAFAQDPAHTATVNVNSNFAGSIAGFDSQAITAWGAGASVAFHGVTAITASGYGTAGASNGVLNARNGGTLVSDNSITVRALNGTSPEGIVGVAVAPRSVVDLRGHVDVEVASVSRGADVNFGTLTVMGTDATSRIVGGVGIAAAADASVTLKGVTVQSLKGDGIVLSGAGSTLTGTDLLVDATGGKGLNVSAGIATLGASSAMAKSAITTHGAGAHGIELTGGRVDPGQTQITTTGASAYGLHLRAGTLRGQAGLSVTTQADATAGVMLEPDTAGAVTLTLDPSTSITTQGQHADAFSVRGAGSYTLDGNGLSLANLSVASGALLEAHDGGRLTLRSGAVFASPAGARLAGTGADPLTWGAKAGSGGTITLADDVSTNGNGLWATAGGTVQFRGTASAPDAVVRLDAAAGGAAAGMLDATAHPGPLTLGYLEGGGTVKLGAGSLNLGGSQPMAGAYTFSGAINGTGTLTKSGTNTQVLSGASAWGFGGDVYLNGGVLAVAEVGDTTQFVRTFHINGGWLDLSANNVPFDAGQPQTAANWGITVLDGRAGGGVIGVNDNLVVIGGQSVAYQIGSSASPKGAGVYVIKQGAGTAQLTGENQYVGATQIRGGTLQVTRDANLGDTTISREIRLMGGELQISNAMPGKPWSFASRRMVQLYSDGSVSVDDGVTASLGSVVGVSSNAAFAKAGAGSLSLGSATFTGGLAVQQGALTIGGGTITNATGAPIITAADGTRVTLSNVVVAGDGDLYSIVAGGRGVFNASASTLSGAMTADGGGKTTVVDATLAGGTTFSGRVNQSNGGEVNLTLADARTTWNLTGNASVNDLSNLGSVAFVQQPAASKAGPYYTLSVNGNYQGGGSVTLNTFLNTGGASNSFTDRLVIAGNVSGVTTLHLNTQGTGGNSNMRLDNLFHADEGISLVQVSGNAAMSAFQLDRSYVAAPGSIYQYRLFAYGPGSKYGVAEPSPSALWDYRLQTAYEDQSGNIVPGVDPDVRPMVLPQAGAYLLAPLALQRYGAMIMDSLHARLSDMRRQADGAGGGARAEGFARVMAETGDYGSNVPWKNYGVDFNQRSEAVQFGGNVARYRIGERDSLRVGIAGTVGSSTATPKDGAGMPSKLSLQAQSLALSATWENRSGWYADAIVAGHFYRASVNGQTKNVGTLYGTGLDVSLEGGRRVSLPSGWQVETSAQVMSQSMFLRDMTDKDGVSVALGTSHAWTTLAGVRFSYPIEGVDSSWTPYVGWGLSYTWLDGATPVLAGTAFDLGNVGAAVRVAVGANGQVTQRLAVYGELNAQTNLDNYGVSAIGARLGVRYRF</sequence>
<protein>
    <recommendedName>
        <fullName evidence="2">Autotransporter domain-containing protein</fullName>
    </recommendedName>
</protein>
<dbReference type="InterPro" id="IPR012332">
    <property type="entry name" value="Autotransporter_pectin_lyase_C"/>
</dbReference>
<dbReference type="InterPro" id="IPR011050">
    <property type="entry name" value="Pectin_lyase_fold/virulence"/>
</dbReference>